<dbReference type="InterPro" id="IPR011256">
    <property type="entry name" value="Reg_factor_effector_dom_sf"/>
</dbReference>
<dbReference type="Pfam" id="PF06445">
    <property type="entry name" value="GyrI-like"/>
    <property type="match status" value="1"/>
</dbReference>
<dbReference type="KEGG" id="gaw:V144x_15070"/>
<name>A0A517VSR1_9PLAN</name>
<dbReference type="SUPFAM" id="SSF55136">
    <property type="entry name" value="Probable bacterial effector-binding domain"/>
    <property type="match status" value="1"/>
</dbReference>
<dbReference type="EMBL" id="CP037920">
    <property type="protein sequence ID" value="QDT96054.1"/>
    <property type="molecule type" value="Genomic_DNA"/>
</dbReference>
<dbReference type="InterPro" id="IPR010499">
    <property type="entry name" value="AraC_E-bd"/>
</dbReference>
<dbReference type="InterPro" id="IPR029442">
    <property type="entry name" value="GyrI-like"/>
</dbReference>
<proteinExistence type="predicted"/>
<dbReference type="Proteomes" id="UP000318704">
    <property type="component" value="Chromosome"/>
</dbReference>
<evidence type="ECO:0000313" key="3">
    <source>
        <dbReference type="Proteomes" id="UP000318704"/>
    </source>
</evidence>
<dbReference type="SMART" id="SM00871">
    <property type="entry name" value="AraC_E_bind"/>
    <property type="match status" value="1"/>
</dbReference>
<dbReference type="Gene3D" id="3.20.80.10">
    <property type="entry name" value="Regulatory factor, effector binding domain"/>
    <property type="match status" value="1"/>
</dbReference>
<dbReference type="AlphaFoldDB" id="A0A517VSR1"/>
<gene>
    <name evidence="2" type="primary">sbmC</name>
    <name evidence="2" type="ORF">V144x_15070</name>
</gene>
<evidence type="ECO:0000259" key="1">
    <source>
        <dbReference type="SMART" id="SM00871"/>
    </source>
</evidence>
<accession>A0A517VSR1</accession>
<protein>
    <submittedName>
        <fullName evidence="2">DNA gyrase inhibitor</fullName>
    </submittedName>
</protein>
<evidence type="ECO:0000313" key="2">
    <source>
        <dbReference type="EMBL" id="QDT96054.1"/>
    </source>
</evidence>
<feature type="domain" description="AraC effector-binding" evidence="1">
    <location>
        <begin position="4"/>
        <end position="162"/>
    </location>
</feature>
<dbReference type="PANTHER" id="PTHR40055">
    <property type="entry name" value="TRANSCRIPTIONAL REGULATOR YGIV-RELATED"/>
    <property type="match status" value="1"/>
</dbReference>
<dbReference type="PANTHER" id="PTHR40055:SF1">
    <property type="entry name" value="TRANSCRIPTIONAL REGULATOR YGIV-RELATED"/>
    <property type="match status" value="1"/>
</dbReference>
<dbReference type="InterPro" id="IPR050908">
    <property type="entry name" value="SmbC-like"/>
</dbReference>
<sequence length="163" mass="18485">MENKTPEVQQLPERLVACVSHQGNYIGDTELFKRLFTKVGNWAGAKGLFSAETVFLSSYVNDPCDTPLDELKLDVCISIPEGTDVDDAEIQEKRLPGGSYVVMHAELTGPPEYETAWNLIVDWVEQSDYERDATRPCYELYLNNPEEHPEKHHIVEICVSVKQ</sequence>
<organism evidence="2 3">
    <name type="scientific">Gimesia aquarii</name>
    <dbReference type="NCBI Taxonomy" id="2527964"/>
    <lineage>
        <taxon>Bacteria</taxon>
        <taxon>Pseudomonadati</taxon>
        <taxon>Planctomycetota</taxon>
        <taxon>Planctomycetia</taxon>
        <taxon>Planctomycetales</taxon>
        <taxon>Planctomycetaceae</taxon>
        <taxon>Gimesia</taxon>
    </lineage>
</organism>
<dbReference type="RefSeq" id="WP_144983541.1">
    <property type="nucleotide sequence ID" value="NZ_CP037920.1"/>
</dbReference>
<reference evidence="2 3" key="1">
    <citation type="submission" date="2019-03" db="EMBL/GenBank/DDBJ databases">
        <title>Deep-cultivation of Planctomycetes and their phenomic and genomic characterization uncovers novel biology.</title>
        <authorList>
            <person name="Wiegand S."/>
            <person name="Jogler M."/>
            <person name="Boedeker C."/>
            <person name="Pinto D."/>
            <person name="Vollmers J."/>
            <person name="Rivas-Marin E."/>
            <person name="Kohn T."/>
            <person name="Peeters S.H."/>
            <person name="Heuer A."/>
            <person name="Rast P."/>
            <person name="Oberbeckmann S."/>
            <person name="Bunk B."/>
            <person name="Jeske O."/>
            <person name="Meyerdierks A."/>
            <person name="Storesund J.E."/>
            <person name="Kallscheuer N."/>
            <person name="Luecker S."/>
            <person name="Lage O.M."/>
            <person name="Pohl T."/>
            <person name="Merkel B.J."/>
            <person name="Hornburger P."/>
            <person name="Mueller R.-W."/>
            <person name="Bruemmer F."/>
            <person name="Labrenz M."/>
            <person name="Spormann A.M."/>
            <person name="Op den Camp H."/>
            <person name="Overmann J."/>
            <person name="Amann R."/>
            <person name="Jetten M.S.M."/>
            <person name="Mascher T."/>
            <person name="Medema M.H."/>
            <person name="Devos D.P."/>
            <person name="Kaster A.-K."/>
            <person name="Ovreas L."/>
            <person name="Rohde M."/>
            <person name="Galperin M.Y."/>
            <person name="Jogler C."/>
        </authorList>
    </citation>
    <scope>NUCLEOTIDE SEQUENCE [LARGE SCALE GENOMIC DNA]</scope>
    <source>
        <strain evidence="2 3">V144</strain>
    </source>
</reference>